<proteinExistence type="predicted"/>
<dbReference type="AlphaFoldDB" id="A0AA42BP54"/>
<accession>A0AA42BP54</accession>
<dbReference type="InterPro" id="IPR001296">
    <property type="entry name" value="Glyco_trans_1"/>
</dbReference>
<dbReference type="PANTHER" id="PTHR12526">
    <property type="entry name" value="GLYCOSYLTRANSFERASE"/>
    <property type="match status" value="1"/>
</dbReference>
<evidence type="ECO:0000259" key="2">
    <source>
        <dbReference type="Pfam" id="PF13439"/>
    </source>
</evidence>
<dbReference type="Gene3D" id="3.40.50.2000">
    <property type="entry name" value="Glycogen Phosphorylase B"/>
    <property type="match status" value="2"/>
</dbReference>
<dbReference type="Pfam" id="PF13439">
    <property type="entry name" value="Glyco_transf_4"/>
    <property type="match status" value="1"/>
</dbReference>
<sequence>MKVLYVNAGAEEGGGKTHILSLLLQFPAKEVEMAVFEEGSIAREARESGMPVHLFAQTSRYDISVLPRLARFINERGFDIIHTHGARANFFLSLIKDRIHAKWVTTVHSDPLLDFMECGVRGWLFTRLHLRSFRKVDLFFAITEQFKENLLRLGVPAEKIRTVYNGIEYDQQPAAPYSRLNLGIEAGAFTLIQVARLHPVKRHEILFEALQKAGIPNVKVLLVGDGTAEQHLKQEVSKRGLSSVVSFLGYRKDVKRLYASADLSLLTSQSESFPLVLLESANQRVPFIATNVGDMHKLIPDPSYGWIVPIDDADALAEALCQAYSKWQRGELKEMGQRIHEYASRRFSLRKLYEDTHQAYRQLLQHAVRV</sequence>
<organism evidence="3 4">
    <name type="scientific">Ectobacillus ponti</name>
    <dbReference type="NCBI Taxonomy" id="2961894"/>
    <lineage>
        <taxon>Bacteria</taxon>
        <taxon>Bacillati</taxon>
        <taxon>Bacillota</taxon>
        <taxon>Bacilli</taxon>
        <taxon>Bacillales</taxon>
        <taxon>Bacillaceae</taxon>
        <taxon>Ectobacillus</taxon>
    </lineage>
</organism>
<comment type="caution">
    <text evidence="3">The sequence shown here is derived from an EMBL/GenBank/DDBJ whole genome shotgun (WGS) entry which is preliminary data.</text>
</comment>
<name>A0AA42BP54_9BACI</name>
<feature type="domain" description="Glycosyltransferase subfamily 4-like N-terminal" evidence="2">
    <location>
        <begin position="13"/>
        <end position="170"/>
    </location>
</feature>
<feature type="domain" description="Glycosyl transferase family 1" evidence="1">
    <location>
        <begin position="183"/>
        <end position="342"/>
    </location>
</feature>
<dbReference type="GO" id="GO:0016757">
    <property type="term" value="F:glycosyltransferase activity"/>
    <property type="evidence" value="ECO:0007669"/>
    <property type="project" value="InterPro"/>
</dbReference>
<gene>
    <name evidence="3" type="ORF">NK662_05795</name>
</gene>
<dbReference type="EMBL" id="JANCLT010000002">
    <property type="protein sequence ID" value="MCP8968051.1"/>
    <property type="molecule type" value="Genomic_DNA"/>
</dbReference>
<dbReference type="SUPFAM" id="SSF53756">
    <property type="entry name" value="UDP-Glycosyltransferase/glycogen phosphorylase"/>
    <property type="match status" value="1"/>
</dbReference>
<keyword evidence="4" id="KW-1185">Reference proteome</keyword>
<evidence type="ECO:0000313" key="3">
    <source>
        <dbReference type="EMBL" id="MCP8968051.1"/>
    </source>
</evidence>
<dbReference type="CDD" id="cd03801">
    <property type="entry name" value="GT4_PimA-like"/>
    <property type="match status" value="1"/>
</dbReference>
<dbReference type="Pfam" id="PF00534">
    <property type="entry name" value="Glycos_transf_1"/>
    <property type="match status" value="1"/>
</dbReference>
<evidence type="ECO:0000259" key="1">
    <source>
        <dbReference type="Pfam" id="PF00534"/>
    </source>
</evidence>
<evidence type="ECO:0000313" key="4">
    <source>
        <dbReference type="Proteomes" id="UP001156102"/>
    </source>
</evidence>
<protein>
    <submittedName>
        <fullName evidence="3">Glycosyltransferase family 4 protein</fullName>
    </submittedName>
</protein>
<reference evidence="3" key="1">
    <citation type="submission" date="2022-07" db="EMBL/GenBank/DDBJ databases">
        <authorList>
            <person name="Li W.-J."/>
            <person name="Deng Q.-Q."/>
        </authorList>
    </citation>
    <scope>NUCLEOTIDE SEQUENCE</scope>
    <source>
        <strain evidence="3">SYSU M60031</strain>
    </source>
</reference>
<dbReference type="Proteomes" id="UP001156102">
    <property type="component" value="Unassembled WGS sequence"/>
</dbReference>
<dbReference type="PANTHER" id="PTHR12526:SF638">
    <property type="entry name" value="SPORE COAT PROTEIN SA"/>
    <property type="match status" value="1"/>
</dbReference>
<dbReference type="InterPro" id="IPR028098">
    <property type="entry name" value="Glyco_trans_4-like_N"/>
</dbReference>
<dbReference type="RefSeq" id="WP_254757951.1">
    <property type="nucleotide sequence ID" value="NZ_JANCLT010000002.1"/>
</dbReference>